<dbReference type="Gene3D" id="1.20.140.10">
    <property type="entry name" value="Butyryl-CoA Dehydrogenase, subunit A, domain 3"/>
    <property type="match status" value="1"/>
</dbReference>
<dbReference type="InterPro" id="IPR037069">
    <property type="entry name" value="AcylCoA_DH/ox_N_sf"/>
</dbReference>
<dbReference type="InterPro" id="IPR009075">
    <property type="entry name" value="AcylCo_DH/oxidase_C"/>
</dbReference>
<dbReference type="GO" id="GO:0050660">
    <property type="term" value="F:flavin adenine dinucleotide binding"/>
    <property type="evidence" value="ECO:0007669"/>
    <property type="project" value="InterPro"/>
</dbReference>
<evidence type="ECO:0000256" key="6">
    <source>
        <dbReference type="ARBA" id="ARBA00051388"/>
    </source>
</evidence>
<dbReference type="Proteomes" id="UP000094412">
    <property type="component" value="Unassembled WGS sequence"/>
</dbReference>
<dbReference type="EC" id="1.3.99.41" evidence="8"/>
<keyword evidence="16" id="KW-1185">Reference proteome</keyword>
<keyword evidence="3 10" id="KW-0285">Flavoprotein</keyword>
<comment type="catalytic activity">
    <reaction evidence="6">
        <text>3-(methylsulfanyl)propanoyl-CoA + oxidized [electron-transfer flavoprotein] + H(+) = 3-(methylsulfanyl)acryloyl-CoA + reduced [electron-transfer flavoprotein]</text>
        <dbReference type="Rhea" id="RHEA:52612"/>
        <dbReference type="Rhea" id="RHEA-COMP:10685"/>
        <dbReference type="Rhea" id="RHEA-COMP:10686"/>
        <dbReference type="ChEBI" id="CHEBI:15378"/>
        <dbReference type="ChEBI" id="CHEBI:57692"/>
        <dbReference type="ChEBI" id="CHEBI:58307"/>
        <dbReference type="ChEBI" id="CHEBI:82815"/>
        <dbReference type="ChEBI" id="CHEBI:84994"/>
        <dbReference type="EC" id="1.3.99.41"/>
    </reaction>
    <physiologicalReaction direction="left-to-right" evidence="6">
        <dbReference type="Rhea" id="RHEA:52613"/>
    </physiologicalReaction>
</comment>
<dbReference type="EMBL" id="MDEO01000036">
    <property type="protein sequence ID" value="OCX12467.1"/>
    <property type="molecule type" value="Genomic_DNA"/>
</dbReference>
<evidence type="ECO:0000256" key="4">
    <source>
        <dbReference type="ARBA" id="ARBA00022827"/>
    </source>
</evidence>
<dbReference type="InterPro" id="IPR052166">
    <property type="entry name" value="Diverse_Acyl-CoA_DH"/>
</dbReference>
<dbReference type="InterPro" id="IPR006091">
    <property type="entry name" value="Acyl-CoA_Oxase/DH_mid-dom"/>
</dbReference>
<dbReference type="PANTHER" id="PTHR42803">
    <property type="entry name" value="ACYL-COA DEHYDROGENASE"/>
    <property type="match status" value="1"/>
</dbReference>
<organism evidence="15 16">
    <name type="scientific">Mesorhizobium hungaricum</name>
    <dbReference type="NCBI Taxonomy" id="1566387"/>
    <lineage>
        <taxon>Bacteria</taxon>
        <taxon>Pseudomonadati</taxon>
        <taxon>Pseudomonadota</taxon>
        <taxon>Alphaproteobacteria</taxon>
        <taxon>Hyphomicrobiales</taxon>
        <taxon>Phyllobacteriaceae</taxon>
        <taxon>Mesorhizobium</taxon>
    </lineage>
</organism>
<dbReference type="Pfam" id="PF12806">
    <property type="entry name" value="Acyl-CoA_dh_C"/>
    <property type="match status" value="1"/>
</dbReference>
<name>A0A1C2DCI3_9HYPH</name>
<dbReference type="Pfam" id="PF02770">
    <property type="entry name" value="Acyl-CoA_dh_M"/>
    <property type="match status" value="1"/>
</dbReference>
<evidence type="ECO:0000259" key="14">
    <source>
        <dbReference type="Pfam" id="PF12806"/>
    </source>
</evidence>
<dbReference type="SUPFAM" id="SSF47203">
    <property type="entry name" value="Acyl-CoA dehydrogenase C-terminal domain-like"/>
    <property type="match status" value="1"/>
</dbReference>
<keyword evidence="5 10" id="KW-0560">Oxidoreductase</keyword>
<feature type="domain" description="Acyl-CoA dehydrogenase/oxidase N-terminal" evidence="13">
    <location>
        <begin position="80"/>
        <end position="157"/>
    </location>
</feature>
<evidence type="ECO:0000259" key="11">
    <source>
        <dbReference type="Pfam" id="PF00441"/>
    </source>
</evidence>
<evidence type="ECO:0000256" key="7">
    <source>
        <dbReference type="ARBA" id="ARBA00058683"/>
    </source>
</evidence>
<evidence type="ECO:0000256" key="3">
    <source>
        <dbReference type="ARBA" id="ARBA00022630"/>
    </source>
</evidence>
<dbReference type="Gene3D" id="1.10.540.10">
    <property type="entry name" value="Acyl-CoA dehydrogenase/oxidase, N-terminal domain"/>
    <property type="match status" value="1"/>
</dbReference>
<dbReference type="InterPro" id="IPR034188">
    <property type="entry name" value="FadE5-like"/>
</dbReference>
<dbReference type="OrthoDB" id="9807883at2"/>
<evidence type="ECO:0000313" key="15">
    <source>
        <dbReference type="EMBL" id="OCX12467.1"/>
    </source>
</evidence>
<dbReference type="RefSeq" id="WP_024925952.1">
    <property type="nucleotide sequence ID" value="NZ_MDEO01000036.1"/>
</dbReference>
<evidence type="ECO:0000256" key="1">
    <source>
        <dbReference type="ARBA" id="ARBA00001974"/>
    </source>
</evidence>
<evidence type="ECO:0000259" key="13">
    <source>
        <dbReference type="Pfam" id="PF02771"/>
    </source>
</evidence>
<keyword evidence="4 10" id="KW-0274">FAD</keyword>
<reference evidence="15 16" key="1">
    <citation type="submission" date="2016-08" db="EMBL/GenBank/DDBJ databases">
        <title>Whole genome sequence of Mesorhizobium sp. strain UASWS1009 isolated from industrial sewage.</title>
        <authorList>
            <person name="Crovadore J."/>
            <person name="Calmin G."/>
            <person name="Chablais R."/>
            <person name="Cochard B."/>
            <person name="Lefort F."/>
        </authorList>
    </citation>
    <scope>NUCLEOTIDE SEQUENCE [LARGE SCALE GENOMIC DNA]</scope>
    <source>
        <strain evidence="15 16">UASWS1009</strain>
    </source>
</reference>
<comment type="cofactor">
    <cofactor evidence="1 10">
        <name>FAD</name>
        <dbReference type="ChEBI" id="CHEBI:57692"/>
    </cofactor>
</comment>
<dbReference type="GO" id="GO:0016627">
    <property type="term" value="F:oxidoreductase activity, acting on the CH-CH group of donors"/>
    <property type="evidence" value="ECO:0007669"/>
    <property type="project" value="InterPro"/>
</dbReference>
<evidence type="ECO:0000259" key="12">
    <source>
        <dbReference type="Pfam" id="PF02770"/>
    </source>
</evidence>
<dbReference type="Pfam" id="PF00441">
    <property type="entry name" value="Acyl-CoA_dh_1"/>
    <property type="match status" value="1"/>
</dbReference>
<dbReference type="InterPro" id="IPR009100">
    <property type="entry name" value="AcylCoA_DH/oxidase_NM_dom_sf"/>
</dbReference>
<protein>
    <recommendedName>
        <fullName evidence="9">3-methylmercaptopropionyl-CoA dehydrogenase</fullName>
        <ecNumber evidence="8">1.3.99.41</ecNumber>
    </recommendedName>
</protein>
<comment type="caution">
    <text evidence="15">The sequence shown here is derived from an EMBL/GenBank/DDBJ whole genome shotgun (WGS) entry which is preliminary data.</text>
</comment>
<dbReference type="InterPro" id="IPR046373">
    <property type="entry name" value="Acyl-CoA_Oxase/DH_mid-dom_sf"/>
</dbReference>
<dbReference type="Gene3D" id="2.40.110.10">
    <property type="entry name" value="Butyryl-CoA Dehydrogenase, subunit A, domain 2"/>
    <property type="match status" value="1"/>
</dbReference>
<evidence type="ECO:0000256" key="8">
    <source>
        <dbReference type="ARBA" id="ARBA00066694"/>
    </source>
</evidence>
<sequence length="598" mass="64370">MPIYQAPVRDTLFVLNEVLGYERYTNLPGFSDASGDVLEAILAEGARLAENVILPTNRVGDMEGCVRHDDGSVTTPKGFKEAYRQYCEGGWMGLAAPVEHGGQGLPYAVHTAVAEYMVSANLALLMYPGLTQGAIAAILTHGTDEQKTAFVPKMVEGVWTGTMNLTEPHCGTDLGLLRTKAVPNGDGTYKISGQKIFISAGEHDMADNIVHLVLARIEGAPEGVKGISLFIVPKLKLDAAGNPGERNTLSCGSIEEKMGIHGNSTCVMNYDEAEGALLGEPNGGLRAMFTMMNEARLGVGLQGLSQSEVAYQNAVAYAKDRLQGRSLTGVKAPEKKADPIIVHPDIRRSLMTMRAFNEAGRAFTLWTALKSDVAHRSGDDSDRQAADDHMSLMTPIVKGVLTDKGFEHAVMAQQVFGGHGYIEEHGMSQFVRDARIAMIYEGANGIQALDLVGRKLGANGGRAVQAFFKEVGEFCEENRADEKMAPYTKALKKGLNDLQAATMWLMQNGMKNPDNAGAASTDFLHLFGLVALGYMWAQMAKTAQGKLADGANGSTSFYDNKLVTGRYFMERVMPETAAHLARLSSGAETMMALPAEAF</sequence>
<evidence type="ECO:0000256" key="2">
    <source>
        <dbReference type="ARBA" id="ARBA00009347"/>
    </source>
</evidence>
<feature type="domain" description="Acetyl-CoA dehydrogenase-like C-terminal" evidence="14">
    <location>
        <begin position="467"/>
        <end position="594"/>
    </location>
</feature>
<accession>A0A1C2DCI3</accession>
<evidence type="ECO:0000256" key="10">
    <source>
        <dbReference type="RuleBase" id="RU362125"/>
    </source>
</evidence>
<feature type="domain" description="Acyl-CoA dehydrogenase/oxidase C-terminal" evidence="11">
    <location>
        <begin position="282"/>
        <end position="451"/>
    </location>
</feature>
<comment type="similarity">
    <text evidence="2 10">Belongs to the acyl-CoA dehydrogenase family.</text>
</comment>
<dbReference type="InterPro" id="IPR013786">
    <property type="entry name" value="AcylCoA_DH/ox_N"/>
</dbReference>
<evidence type="ECO:0000313" key="16">
    <source>
        <dbReference type="Proteomes" id="UP000094412"/>
    </source>
</evidence>
<dbReference type="CDD" id="cd01153">
    <property type="entry name" value="ACAD_fadE5"/>
    <property type="match status" value="1"/>
</dbReference>
<feature type="domain" description="Acyl-CoA oxidase/dehydrogenase middle" evidence="12">
    <location>
        <begin position="163"/>
        <end position="271"/>
    </location>
</feature>
<dbReference type="AlphaFoldDB" id="A0A1C2DCI3"/>
<dbReference type="InterPro" id="IPR025878">
    <property type="entry name" value="Acyl-CoA_dh-like_C_dom"/>
</dbReference>
<evidence type="ECO:0000256" key="5">
    <source>
        <dbReference type="ARBA" id="ARBA00023002"/>
    </source>
</evidence>
<evidence type="ECO:0000256" key="9">
    <source>
        <dbReference type="ARBA" id="ARBA00069043"/>
    </source>
</evidence>
<dbReference type="SUPFAM" id="SSF56645">
    <property type="entry name" value="Acyl-CoA dehydrogenase NM domain-like"/>
    <property type="match status" value="1"/>
</dbReference>
<dbReference type="Pfam" id="PF02771">
    <property type="entry name" value="Acyl-CoA_dh_N"/>
    <property type="match status" value="1"/>
</dbReference>
<dbReference type="PANTHER" id="PTHR42803:SF1">
    <property type="entry name" value="BROAD-SPECIFICITY LINEAR ACYL-COA DEHYDROGENASE FADE5"/>
    <property type="match status" value="1"/>
</dbReference>
<gene>
    <name evidence="15" type="ORF">QV13_22870</name>
</gene>
<proteinExistence type="inferred from homology"/>
<comment type="function">
    <text evidence="7">Involved in the assimilation of dimethylsulphoniopropionate (DMSP), an important compound in the fixation of carbon in marine phytoplankton, by mediating the conversion of 3-(methylthio)propanoyl-CoA (MMPA-CoA) to 3-(methylthio)acryloyl-CoA (MTA-CoA).</text>
</comment>
<dbReference type="STRING" id="1566387.QV13_22870"/>
<dbReference type="InterPro" id="IPR036250">
    <property type="entry name" value="AcylCo_DH-like_C"/>
</dbReference>
<dbReference type="FunFam" id="2.40.110.10:FF:000031">
    <property type="entry name" value="Acyl-CoA dehydrogenase, putative"/>
    <property type="match status" value="1"/>
</dbReference>